<evidence type="ECO:0000313" key="3">
    <source>
        <dbReference type="EMBL" id="QOS23717.1"/>
    </source>
</evidence>
<gene>
    <name evidence="2" type="ORF">ACX05_18305</name>
    <name evidence="3" type="ORF">VP196_00012</name>
</gene>
<evidence type="ECO:0000313" key="2">
    <source>
        <dbReference type="EMBL" id="KOY28633.1"/>
    </source>
</evidence>
<proteinExistence type="predicted"/>
<evidence type="ECO:0000313" key="4">
    <source>
        <dbReference type="Proteomes" id="UP000037697"/>
    </source>
</evidence>
<accession>A0A7M1W9J4</accession>
<name>A0A7M1W9J4_VIBPH</name>
<reference evidence="2 4" key="1">
    <citation type="submission" date="2015-07" db="EMBL/GenBank/DDBJ databases">
        <title>Foodborne Vibrio parahaemolyticus Isolates.</title>
        <authorList>
            <person name="Ronholm J."/>
            <person name="Petronella N."/>
            <person name="Kenwell R."/>
            <person name="Banerjee S."/>
        </authorList>
    </citation>
    <scope>NUCLEOTIDE SEQUENCE [LARGE SCALE GENOMIC DNA]</scope>
    <source>
        <strain evidence="2 4">HS-06-05</strain>
    </source>
</reference>
<dbReference type="Gene3D" id="3.90.550.10">
    <property type="entry name" value="Spore Coat Polysaccharide Biosynthesis Protein SpsA, Chain A"/>
    <property type="match status" value="1"/>
</dbReference>
<dbReference type="SUPFAM" id="SSF53448">
    <property type="entry name" value="Nucleotide-diphospho-sugar transferases"/>
    <property type="match status" value="1"/>
</dbReference>
<dbReference type="EMBL" id="LIRS01000092">
    <property type="protein sequence ID" value="KOY28633.1"/>
    <property type="molecule type" value="Genomic_DNA"/>
</dbReference>
<dbReference type="EMBL" id="MT898250">
    <property type="protein sequence ID" value="QOS23717.1"/>
    <property type="molecule type" value="Genomic_DNA"/>
</dbReference>
<feature type="domain" description="Glycosyltransferase 2-like" evidence="1">
    <location>
        <begin position="3"/>
        <end position="93"/>
    </location>
</feature>
<dbReference type="Pfam" id="PF00535">
    <property type="entry name" value="Glycos_transf_2"/>
    <property type="match status" value="1"/>
</dbReference>
<dbReference type="InterPro" id="IPR001173">
    <property type="entry name" value="Glyco_trans_2-like"/>
</dbReference>
<sequence>MYTIVIANYNRVTELKRCLDSIEVAFFDFIKPEIIVVEDGSKTWLDDPRISQHLHLENNGGPVRARLKGSVFASHEYIILLDSDDTLMEDSIYTIEKVRASKRGYDLYGFTFKGGESLVDFGVNSIHEYCDFVKFEDRPSDYMMIVKSDVLKKYVTSHAFRLSEIWLFSEIFKEHNCFYSGKSTFEYHQDAQVQLSKKRDYNFKLSRYERQSVSKSVQYFLSFTSICRFHSLDKAWRRRLIKESILCLNIKSLLDAICLKRL</sequence>
<evidence type="ECO:0000259" key="1">
    <source>
        <dbReference type="Pfam" id="PF00535"/>
    </source>
</evidence>
<dbReference type="CDD" id="cd00761">
    <property type="entry name" value="Glyco_tranf_GTA_type"/>
    <property type="match status" value="1"/>
</dbReference>
<organism evidence="3">
    <name type="scientific">Vibrio parahaemolyticus</name>
    <dbReference type="NCBI Taxonomy" id="670"/>
    <lineage>
        <taxon>Bacteria</taxon>
        <taxon>Pseudomonadati</taxon>
        <taxon>Pseudomonadota</taxon>
        <taxon>Gammaproteobacteria</taxon>
        <taxon>Vibrionales</taxon>
        <taxon>Vibrionaceae</taxon>
        <taxon>Vibrio</taxon>
    </lineage>
</organism>
<dbReference type="InterPro" id="IPR029044">
    <property type="entry name" value="Nucleotide-diphossugar_trans"/>
</dbReference>
<dbReference type="AlphaFoldDB" id="A0A7M1W9J4"/>
<dbReference type="Proteomes" id="UP000037697">
    <property type="component" value="Unassembled WGS sequence"/>
</dbReference>
<dbReference type="RefSeq" id="WP_053339586.1">
    <property type="nucleotide sequence ID" value="NZ_CAWMVE010000045.1"/>
</dbReference>
<reference evidence="3" key="2">
    <citation type="submission" date="2020-08" db="EMBL/GenBank/DDBJ databases">
        <title>Genetic structure, function and evolution of capsule biosynthesis loci in Vibrio parahaemolyticus.</title>
        <authorList>
            <person name="Li L."/>
            <person name="Bian S."/>
        </authorList>
    </citation>
    <scope>NUCLEOTIDE SEQUENCE</scope>
    <source>
        <strain evidence="3">VP196</strain>
    </source>
</reference>
<protein>
    <recommendedName>
        <fullName evidence="1">Glycosyltransferase 2-like domain-containing protein</fullName>
    </recommendedName>
</protein>